<evidence type="ECO:0000256" key="13">
    <source>
        <dbReference type="RuleBase" id="RU364091"/>
    </source>
</evidence>
<evidence type="ECO:0000256" key="12">
    <source>
        <dbReference type="ARBA" id="ARBA00025078"/>
    </source>
</evidence>
<protein>
    <recommendedName>
        <fullName evidence="3 13">Flagellar biosynthetic protein FlhB</fullName>
    </recommendedName>
</protein>
<dbReference type="Gene3D" id="6.10.250.2080">
    <property type="match status" value="1"/>
</dbReference>
<dbReference type="Pfam" id="PF01312">
    <property type="entry name" value="Bac_export_2"/>
    <property type="match status" value="1"/>
</dbReference>
<keyword evidence="15" id="KW-1185">Reference proteome</keyword>
<comment type="function">
    <text evidence="12 13">Required for formation of the rod structure in the basal body of the flagellar apparatus. Together with FliI and FliH, may constitute the export apparatus of flagellin.</text>
</comment>
<dbReference type="FunCoup" id="A0A1Y5U254">
    <property type="interactions" value="74"/>
</dbReference>
<dbReference type="InterPro" id="IPR006135">
    <property type="entry name" value="T3SS_substrate_exporter"/>
</dbReference>
<dbReference type="PRINTS" id="PR00950">
    <property type="entry name" value="TYPE3IMSPROT"/>
</dbReference>
<evidence type="ECO:0000256" key="1">
    <source>
        <dbReference type="ARBA" id="ARBA00004651"/>
    </source>
</evidence>
<keyword evidence="4 13" id="KW-0813">Transport</keyword>
<feature type="transmembrane region" description="Helical" evidence="13">
    <location>
        <begin position="89"/>
        <end position="110"/>
    </location>
</feature>
<keyword evidence="8 13" id="KW-0653">Protein transport</keyword>
<evidence type="ECO:0000256" key="8">
    <source>
        <dbReference type="ARBA" id="ARBA00022927"/>
    </source>
</evidence>
<keyword evidence="11 13" id="KW-1006">Bacterial flagellum protein export</keyword>
<feature type="transmembrane region" description="Helical" evidence="13">
    <location>
        <begin position="33"/>
        <end position="53"/>
    </location>
</feature>
<dbReference type="AlphaFoldDB" id="A0A1Y5U254"/>
<reference evidence="14 15" key="1">
    <citation type="submission" date="2017-03" db="EMBL/GenBank/DDBJ databases">
        <authorList>
            <person name="Afonso C.L."/>
            <person name="Miller P.J."/>
            <person name="Scott M.A."/>
            <person name="Spackman E."/>
            <person name="Goraichik I."/>
            <person name="Dimitrov K.M."/>
            <person name="Suarez D.L."/>
            <person name="Swayne D.E."/>
        </authorList>
    </citation>
    <scope>NUCLEOTIDE SEQUENCE [LARGE SCALE GENOMIC DNA]</scope>
    <source>
        <strain evidence="14 15">CECT 7691</strain>
    </source>
</reference>
<keyword evidence="14" id="KW-0969">Cilium</keyword>
<dbReference type="InterPro" id="IPR006136">
    <property type="entry name" value="FlhB"/>
</dbReference>
<evidence type="ECO:0000256" key="5">
    <source>
        <dbReference type="ARBA" id="ARBA00022475"/>
    </source>
</evidence>
<dbReference type="FunFam" id="3.40.1690.10:FF:000001">
    <property type="entry name" value="Flagellar biosynthetic protein FlhB"/>
    <property type="match status" value="1"/>
</dbReference>
<evidence type="ECO:0000256" key="6">
    <source>
        <dbReference type="ARBA" id="ARBA00022692"/>
    </source>
</evidence>
<keyword evidence="5 13" id="KW-1003">Cell membrane</keyword>
<evidence type="ECO:0000313" key="15">
    <source>
        <dbReference type="Proteomes" id="UP000193200"/>
    </source>
</evidence>
<dbReference type="GO" id="GO:0009306">
    <property type="term" value="P:protein secretion"/>
    <property type="evidence" value="ECO:0007669"/>
    <property type="project" value="InterPro"/>
</dbReference>
<dbReference type="NCBIfam" id="TIGR00328">
    <property type="entry name" value="flhB"/>
    <property type="match status" value="1"/>
</dbReference>
<dbReference type="InParanoid" id="A0A1Y5U254"/>
<feature type="transmembrane region" description="Helical" evidence="13">
    <location>
        <begin position="146"/>
        <end position="165"/>
    </location>
</feature>
<dbReference type="Gene3D" id="3.40.1690.10">
    <property type="entry name" value="secretion proteins EscU"/>
    <property type="match status" value="1"/>
</dbReference>
<evidence type="ECO:0000256" key="7">
    <source>
        <dbReference type="ARBA" id="ARBA00022795"/>
    </source>
</evidence>
<proteinExistence type="inferred from homology"/>
<organism evidence="14 15">
    <name type="scientific">Oceanibacterium hippocampi</name>
    <dbReference type="NCBI Taxonomy" id="745714"/>
    <lineage>
        <taxon>Bacteria</taxon>
        <taxon>Pseudomonadati</taxon>
        <taxon>Pseudomonadota</taxon>
        <taxon>Alphaproteobacteria</taxon>
        <taxon>Sneathiellales</taxon>
        <taxon>Sneathiellaceae</taxon>
        <taxon>Oceanibacterium</taxon>
    </lineage>
</organism>
<comment type="subcellular location">
    <subcellularLocation>
        <location evidence="1">Cell membrane</location>
        <topology evidence="1">Multi-pass membrane protein</topology>
    </subcellularLocation>
</comment>
<dbReference type="GO" id="GO:0044780">
    <property type="term" value="P:bacterial-type flagellum assembly"/>
    <property type="evidence" value="ECO:0007669"/>
    <property type="project" value="InterPro"/>
</dbReference>
<keyword evidence="9 13" id="KW-1133">Transmembrane helix</keyword>
<dbReference type="SUPFAM" id="SSF160544">
    <property type="entry name" value="EscU C-terminal domain-like"/>
    <property type="match status" value="1"/>
</dbReference>
<keyword evidence="7 13" id="KW-1005">Bacterial flagellum biogenesis</keyword>
<keyword evidence="14" id="KW-0966">Cell projection</keyword>
<evidence type="ECO:0000256" key="9">
    <source>
        <dbReference type="ARBA" id="ARBA00022989"/>
    </source>
</evidence>
<evidence type="ECO:0000256" key="11">
    <source>
        <dbReference type="ARBA" id="ARBA00023225"/>
    </source>
</evidence>
<evidence type="ECO:0000256" key="4">
    <source>
        <dbReference type="ARBA" id="ARBA00022448"/>
    </source>
</evidence>
<evidence type="ECO:0000256" key="10">
    <source>
        <dbReference type="ARBA" id="ARBA00023136"/>
    </source>
</evidence>
<dbReference type="PANTHER" id="PTHR30531">
    <property type="entry name" value="FLAGELLAR BIOSYNTHETIC PROTEIN FLHB"/>
    <property type="match status" value="1"/>
</dbReference>
<sequence>MADEDQSQKTEEPTAKKLEDAFKKGQVAKSQEVGHFFMTAGIALAVLTVAAGAGGDLARSLSIFVESPHLFDTDSGILQAAFADLGLNLALTMAPVLGILILAALIGNVIQHRPFVSLERIKPKFSKISLIEGIKRQFSLKALVEFLKGLGKLTLVGAVAVTLIWPQMDRLPLIVSYDPSDILELVQRLSLLMLSGVAAVMAVIAGLDFLYQRYSHIKGLKMSRQEIKDEYKDAEGDPLIKAKLRQLRMERSRRRMMAAVPTADVVITNPTHFAVALKYDGGKMNAPKVVAKGQDLVALRIRKLAEENDVPIVENPPLARALHATADLDREIPVEHYKAVAEVISYIYGLRKKQGTRRPVQ</sequence>
<gene>
    <name evidence="14" type="primary">flhB_2</name>
    <name evidence="13" type="synonym">flhB</name>
    <name evidence="14" type="ORF">OCH7691_04203</name>
</gene>
<keyword evidence="6 13" id="KW-0812">Transmembrane</keyword>
<dbReference type="RefSeq" id="WP_085885542.1">
    <property type="nucleotide sequence ID" value="NZ_FWFR01000005.1"/>
</dbReference>
<dbReference type="GO" id="GO:0005886">
    <property type="term" value="C:plasma membrane"/>
    <property type="evidence" value="ECO:0007669"/>
    <property type="project" value="UniProtKB-SubCell"/>
</dbReference>
<feature type="transmembrane region" description="Helical" evidence="13">
    <location>
        <begin position="185"/>
        <end position="211"/>
    </location>
</feature>
<name>A0A1Y5U254_9PROT</name>
<keyword evidence="14" id="KW-0282">Flagellum</keyword>
<evidence type="ECO:0000256" key="3">
    <source>
        <dbReference type="ARBA" id="ARBA00021622"/>
    </source>
</evidence>
<dbReference type="OrthoDB" id="9807950at2"/>
<dbReference type="EMBL" id="FWFR01000005">
    <property type="protein sequence ID" value="SLN76827.1"/>
    <property type="molecule type" value="Genomic_DNA"/>
</dbReference>
<evidence type="ECO:0000313" key="14">
    <source>
        <dbReference type="EMBL" id="SLN76827.1"/>
    </source>
</evidence>
<evidence type="ECO:0000256" key="2">
    <source>
        <dbReference type="ARBA" id="ARBA00010690"/>
    </source>
</evidence>
<dbReference type="InterPro" id="IPR029025">
    <property type="entry name" value="T3SS_substrate_exporter_C"/>
</dbReference>
<comment type="similarity">
    <text evidence="2 13">Belongs to the type III secretion exporter family.</text>
</comment>
<keyword evidence="10 13" id="KW-0472">Membrane</keyword>
<accession>A0A1Y5U254</accession>
<dbReference type="PANTHER" id="PTHR30531:SF12">
    <property type="entry name" value="FLAGELLAR BIOSYNTHETIC PROTEIN FLHB"/>
    <property type="match status" value="1"/>
</dbReference>
<dbReference type="Proteomes" id="UP000193200">
    <property type="component" value="Unassembled WGS sequence"/>
</dbReference>